<dbReference type="EMBL" id="CAJPDR010000091">
    <property type="protein sequence ID" value="CAF9916491.1"/>
    <property type="molecule type" value="Genomic_DNA"/>
</dbReference>
<evidence type="ECO:0000256" key="4">
    <source>
        <dbReference type="ARBA" id="ARBA00022679"/>
    </source>
</evidence>
<feature type="compositionally biased region" description="Basic and acidic residues" evidence="12">
    <location>
        <begin position="473"/>
        <end position="484"/>
    </location>
</feature>
<feature type="compositionally biased region" description="Low complexity" evidence="12">
    <location>
        <begin position="630"/>
        <end position="659"/>
    </location>
</feature>
<keyword evidence="15" id="KW-1185">Reference proteome</keyword>
<evidence type="ECO:0000313" key="14">
    <source>
        <dbReference type="EMBL" id="CAF9916491.1"/>
    </source>
</evidence>
<sequence length="684" mass="75517">MADYDPNLIVRLVPLNERTRNAWKNPHNAPFYVPGSYQGFEDREGSSRGTTPFYDELDSRDKVSDSEAEIRLKLDSFPKDVTKGFIFGNNKKTCDIYCGERSKGFNISGMTFSITINKKGQVLLKYLTPKSRISVQYGDQDPGIRTSSTWILFGECKKGIIIEVAEKLRFQAILPDHSSFGLDYREACYDYVTDVESAVAAIPTLTMDSQPATADLSSMPTPNTKPFYYRCVESELGRGSSGKVYLVHESNIVRWVDFTLEGGPLLVMEYVRNGNIAHPWRLKEQPAWTAWEITIILYQCLHALIHLHAKPTIIHRDIKPENILVDHRYPAPQVKIGDFGFAKEGSKAEGISGTWTYTAPEAFSNGLYNPTVDIWSLGVVVMQMLLKGRLPKPKDGVPYGATWCKNIENFAAQNYIASEQRDRASLPPLKCSTETALWSFIMSCMLKVDAEKRFSAKKCLEVGKWTLFESKGEVERTPTGRQDGESSLGTTASENAGEMSLADAWPSDHEKVATDQKQPINPIAAPSDVLNPKLYNFVASGVAYDRGVAEAEVWKGQVSKGDATPKPAVEGTSDGADSSEPTCLDPKVWKSLEREFAIKKVNGEVKAGSSSVSRQSMAANNPHQPPAVLPNASTSAANNAQQPAVLPNASTSAATNAPNQTLDWASAQPYKKNYEEALMAYMRS</sequence>
<dbReference type="Pfam" id="PF00069">
    <property type="entry name" value="Pkinase"/>
    <property type="match status" value="1"/>
</dbReference>
<evidence type="ECO:0000256" key="2">
    <source>
        <dbReference type="ARBA" id="ARBA00012513"/>
    </source>
</evidence>
<organism evidence="14 15">
    <name type="scientific">Alectoria fallacina</name>
    <dbReference type="NCBI Taxonomy" id="1903189"/>
    <lineage>
        <taxon>Eukaryota</taxon>
        <taxon>Fungi</taxon>
        <taxon>Dikarya</taxon>
        <taxon>Ascomycota</taxon>
        <taxon>Pezizomycotina</taxon>
        <taxon>Lecanoromycetes</taxon>
        <taxon>OSLEUM clade</taxon>
        <taxon>Lecanoromycetidae</taxon>
        <taxon>Lecanorales</taxon>
        <taxon>Lecanorineae</taxon>
        <taxon>Parmeliaceae</taxon>
        <taxon>Alectoria</taxon>
    </lineage>
</organism>
<accession>A0A8H3F961</accession>
<dbReference type="PROSITE" id="PS50011">
    <property type="entry name" value="PROTEIN_KINASE_DOM"/>
    <property type="match status" value="1"/>
</dbReference>
<dbReference type="OrthoDB" id="10252171at2759"/>
<dbReference type="GO" id="GO:0000045">
    <property type="term" value="P:autophagosome assembly"/>
    <property type="evidence" value="ECO:0007669"/>
    <property type="project" value="TreeGrafter"/>
</dbReference>
<gene>
    <name evidence="14" type="ORF">ALECFALPRED_010737</name>
</gene>
<dbReference type="GO" id="GO:0004674">
    <property type="term" value="F:protein serine/threonine kinase activity"/>
    <property type="evidence" value="ECO:0007669"/>
    <property type="project" value="UniProtKB-KW"/>
</dbReference>
<dbReference type="InterPro" id="IPR000719">
    <property type="entry name" value="Prot_kinase_dom"/>
</dbReference>
<dbReference type="GO" id="GO:0005776">
    <property type="term" value="C:autophagosome"/>
    <property type="evidence" value="ECO:0007669"/>
    <property type="project" value="TreeGrafter"/>
</dbReference>
<dbReference type="PROSITE" id="PS00108">
    <property type="entry name" value="PROTEIN_KINASE_ST"/>
    <property type="match status" value="1"/>
</dbReference>
<feature type="compositionally biased region" description="Polar residues" evidence="12">
    <location>
        <begin position="609"/>
        <end position="622"/>
    </location>
</feature>
<dbReference type="InterPro" id="IPR008271">
    <property type="entry name" value="Ser/Thr_kinase_AS"/>
</dbReference>
<dbReference type="GO" id="GO:0005829">
    <property type="term" value="C:cytosol"/>
    <property type="evidence" value="ECO:0007669"/>
    <property type="project" value="TreeGrafter"/>
</dbReference>
<protein>
    <recommendedName>
        <fullName evidence="2">non-specific serine/threonine protein kinase</fullName>
        <ecNumber evidence="2">2.7.11.1</ecNumber>
    </recommendedName>
    <alternativeName>
        <fullName evidence="9">Autophagy-related protein 1</fullName>
    </alternativeName>
</protein>
<feature type="domain" description="Protein kinase" evidence="13">
    <location>
        <begin position="147"/>
        <end position="466"/>
    </location>
</feature>
<evidence type="ECO:0000256" key="11">
    <source>
        <dbReference type="ARBA" id="ARBA00048679"/>
    </source>
</evidence>
<dbReference type="InterPro" id="IPR011009">
    <property type="entry name" value="Kinase-like_dom_sf"/>
</dbReference>
<dbReference type="AlphaFoldDB" id="A0A8H3F961"/>
<dbReference type="GO" id="GO:0010506">
    <property type="term" value="P:regulation of autophagy"/>
    <property type="evidence" value="ECO:0007669"/>
    <property type="project" value="InterPro"/>
</dbReference>
<evidence type="ECO:0000256" key="8">
    <source>
        <dbReference type="ARBA" id="ARBA00023006"/>
    </source>
</evidence>
<keyword evidence="6" id="KW-0418">Kinase</keyword>
<name>A0A8H3F961_9LECA</name>
<dbReference type="InterPro" id="IPR045269">
    <property type="entry name" value="Atg1-like"/>
</dbReference>
<keyword evidence="8" id="KW-0072">Autophagy</keyword>
<dbReference type="PANTHER" id="PTHR24348">
    <property type="entry name" value="SERINE/THREONINE-PROTEIN KINASE UNC-51-RELATED"/>
    <property type="match status" value="1"/>
</dbReference>
<dbReference type="SUPFAM" id="SSF56112">
    <property type="entry name" value="Protein kinase-like (PK-like)"/>
    <property type="match status" value="1"/>
</dbReference>
<feature type="region of interest" description="Disordered" evidence="12">
    <location>
        <begin position="556"/>
        <end position="582"/>
    </location>
</feature>
<feature type="region of interest" description="Disordered" evidence="12">
    <location>
        <begin position="609"/>
        <end position="660"/>
    </location>
</feature>
<dbReference type="Gene3D" id="1.10.510.10">
    <property type="entry name" value="Transferase(Phosphotransferase) domain 1"/>
    <property type="match status" value="1"/>
</dbReference>
<dbReference type="EC" id="2.7.11.1" evidence="2"/>
<dbReference type="SMART" id="SM00220">
    <property type="entry name" value="S_TKc"/>
    <property type="match status" value="1"/>
</dbReference>
<evidence type="ECO:0000256" key="10">
    <source>
        <dbReference type="ARBA" id="ARBA00047899"/>
    </source>
</evidence>
<reference evidence="14" key="1">
    <citation type="submission" date="2021-03" db="EMBL/GenBank/DDBJ databases">
        <authorList>
            <person name="Tagirdzhanova G."/>
        </authorList>
    </citation>
    <scope>NUCLEOTIDE SEQUENCE</scope>
</reference>
<comment type="subcellular location">
    <subcellularLocation>
        <location evidence="1">Preautophagosomal structure membrane</location>
        <topology evidence="1">Peripheral membrane protein</topology>
    </subcellularLocation>
</comment>
<feature type="compositionally biased region" description="Polar residues" evidence="12">
    <location>
        <begin position="485"/>
        <end position="494"/>
    </location>
</feature>
<keyword evidence="5" id="KW-0547">Nucleotide-binding</keyword>
<evidence type="ECO:0000313" key="15">
    <source>
        <dbReference type="Proteomes" id="UP000664203"/>
    </source>
</evidence>
<keyword evidence="3" id="KW-0723">Serine/threonine-protein kinase</keyword>
<proteinExistence type="predicted"/>
<evidence type="ECO:0000256" key="7">
    <source>
        <dbReference type="ARBA" id="ARBA00022840"/>
    </source>
</evidence>
<comment type="caution">
    <text evidence="14">The sequence shown here is derived from an EMBL/GenBank/DDBJ whole genome shotgun (WGS) entry which is preliminary data.</text>
</comment>
<evidence type="ECO:0000256" key="12">
    <source>
        <dbReference type="SAM" id="MobiDB-lite"/>
    </source>
</evidence>
<dbReference type="PANTHER" id="PTHR24348:SF22">
    <property type="entry name" value="NON-SPECIFIC SERINE_THREONINE PROTEIN KINASE"/>
    <property type="match status" value="1"/>
</dbReference>
<keyword evidence="4" id="KW-0808">Transferase</keyword>
<feature type="region of interest" description="Disordered" evidence="12">
    <location>
        <begin position="473"/>
        <end position="495"/>
    </location>
</feature>
<comment type="catalytic activity">
    <reaction evidence="10">
        <text>L-threonyl-[protein] + ATP = O-phospho-L-threonyl-[protein] + ADP + H(+)</text>
        <dbReference type="Rhea" id="RHEA:46608"/>
        <dbReference type="Rhea" id="RHEA-COMP:11060"/>
        <dbReference type="Rhea" id="RHEA-COMP:11605"/>
        <dbReference type="ChEBI" id="CHEBI:15378"/>
        <dbReference type="ChEBI" id="CHEBI:30013"/>
        <dbReference type="ChEBI" id="CHEBI:30616"/>
        <dbReference type="ChEBI" id="CHEBI:61977"/>
        <dbReference type="ChEBI" id="CHEBI:456216"/>
        <dbReference type="EC" id="2.7.11.1"/>
    </reaction>
</comment>
<keyword evidence="7" id="KW-0067">ATP-binding</keyword>
<evidence type="ECO:0000256" key="3">
    <source>
        <dbReference type="ARBA" id="ARBA00022527"/>
    </source>
</evidence>
<dbReference type="GO" id="GO:0034045">
    <property type="term" value="C:phagophore assembly site membrane"/>
    <property type="evidence" value="ECO:0007669"/>
    <property type="project" value="UniProtKB-SubCell"/>
</dbReference>
<evidence type="ECO:0000256" key="6">
    <source>
        <dbReference type="ARBA" id="ARBA00022777"/>
    </source>
</evidence>
<dbReference type="Proteomes" id="UP000664203">
    <property type="component" value="Unassembled WGS sequence"/>
</dbReference>
<dbReference type="GO" id="GO:0005524">
    <property type="term" value="F:ATP binding"/>
    <property type="evidence" value="ECO:0007669"/>
    <property type="project" value="UniProtKB-KW"/>
</dbReference>
<evidence type="ECO:0000256" key="9">
    <source>
        <dbReference type="ARBA" id="ARBA00030237"/>
    </source>
</evidence>
<evidence type="ECO:0000259" key="13">
    <source>
        <dbReference type="PROSITE" id="PS50011"/>
    </source>
</evidence>
<comment type="catalytic activity">
    <reaction evidence="11">
        <text>L-seryl-[protein] + ATP = O-phospho-L-seryl-[protein] + ADP + H(+)</text>
        <dbReference type="Rhea" id="RHEA:17989"/>
        <dbReference type="Rhea" id="RHEA-COMP:9863"/>
        <dbReference type="Rhea" id="RHEA-COMP:11604"/>
        <dbReference type="ChEBI" id="CHEBI:15378"/>
        <dbReference type="ChEBI" id="CHEBI:29999"/>
        <dbReference type="ChEBI" id="CHEBI:30616"/>
        <dbReference type="ChEBI" id="CHEBI:83421"/>
        <dbReference type="ChEBI" id="CHEBI:456216"/>
        <dbReference type="EC" id="2.7.11.1"/>
    </reaction>
</comment>
<evidence type="ECO:0000256" key="5">
    <source>
        <dbReference type="ARBA" id="ARBA00022741"/>
    </source>
</evidence>
<evidence type="ECO:0000256" key="1">
    <source>
        <dbReference type="ARBA" id="ARBA00004623"/>
    </source>
</evidence>